<reference evidence="9" key="1">
    <citation type="journal article" date="2019" name="Int. J. Syst. Evol. Microbiol.">
        <title>The Global Catalogue of Microorganisms (GCM) 10K type strain sequencing project: providing services to taxonomists for standard genome sequencing and annotation.</title>
        <authorList>
            <consortium name="The Broad Institute Genomics Platform"/>
            <consortium name="The Broad Institute Genome Sequencing Center for Infectious Disease"/>
            <person name="Wu L."/>
            <person name="Ma J."/>
        </authorList>
    </citation>
    <scope>NUCLEOTIDE SEQUENCE [LARGE SCALE GENOMIC DNA]</scope>
    <source>
        <strain evidence="9">JCM 17338</strain>
    </source>
</reference>
<evidence type="ECO:0000259" key="7">
    <source>
        <dbReference type="Pfam" id="PF14322"/>
    </source>
</evidence>
<dbReference type="Proteomes" id="UP001501081">
    <property type="component" value="Unassembled WGS sequence"/>
</dbReference>
<keyword evidence="4" id="KW-0472">Membrane</keyword>
<keyword evidence="3" id="KW-0732">Signal</keyword>
<evidence type="ECO:0000259" key="6">
    <source>
        <dbReference type="Pfam" id="PF07980"/>
    </source>
</evidence>
<dbReference type="InterPro" id="IPR011990">
    <property type="entry name" value="TPR-like_helical_dom_sf"/>
</dbReference>
<evidence type="ECO:0000256" key="5">
    <source>
        <dbReference type="ARBA" id="ARBA00023237"/>
    </source>
</evidence>
<evidence type="ECO:0000256" key="1">
    <source>
        <dbReference type="ARBA" id="ARBA00004442"/>
    </source>
</evidence>
<dbReference type="InterPro" id="IPR033985">
    <property type="entry name" value="SusD-like_N"/>
</dbReference>
<evidence type="ECO:0000313" key="8">
    <source>
        <dbReference type="EMBL" id="GAA3980926.1"/>
    </source>
</evidence>
<dbReference type="SUPFAM" id="SSF48452">
    <property type="entry name" value="TPR-like"/>
    <property type="match status" value="1"/>
</dbReference>
<proteinExistence type="inferred from homology"/>
<evidence type="ECO:0000256" key="4">
    <source>
        <dbReference type="ARBA" id="ARBA00023136"/>
    </source>
</evidence>
<accession>A0ABP7QDW7</accession>
<dbReference type="Pfam" id="PF14322">
    <property type="entry name" value="SusD-like_3"/>
    <property type="match status" value="1"/>
</dbReference>
<sequence>MKKLIITAIIGTGMMFQSCTKVDENVYDKYTADQFFADPKGADIALASVYARMPQFGGGDNGYYDTNNMCTDEQVVPHRVSGDWGPENAWLYTRAWTPALGQINTTWNACYNSIYLANLAVEQLEKANAPAAKLAEVKILRAWFYYLLIDDFGDVPFYTDNNVTTAQLKTQTRTQIFNWIVGEITANADLLPETKGGIFYGRFNKWAAYTFLAKMYLNAGVYTGTAKWAECLAACTKVASAGYTLHPGTANASSPLGNRYFELFGDTCPDDETILAIWLKRNVIGNNVLALRSVNGPNGVAMFGYSGWNGTIVPEETYNKYAANDVRIKQFLIGPQPGGVTYTPKVTSLINPGAGITEGVRGVKFYPVAPNDGSGSSNDFPIYRYADVLLMIAECHVRLGNAASAKPFIDQVRTRAGVGALSANPTLENIYDERGFELNWEGHRRQDMIRFGTFTLGHGLVPAVDAHWQLFPIPTAAMNANPNLKQNPGY</sequence>
<feature type="domain" description="SusD-like N-terminal" evidence="7">
    <location>
        <begin position="63"/>
        <end position="217"/>
    </location>
</feature>
<dbReference type="PROSITE" id="PS51257">
    <property type="entry name" value="PROKAR_LIPOPROTEIN"/>
    <property type="match status" value="1"/>
</dbReference>
<comment type="similarity">
    <text evidence="2">Belongs to the SusD family.</text>
</comment>
<dbReference type="EMBL" id="BAABAK010000019">
    <property type="protein sequence ID" value="GAA3980926.1"/>
    <property type="molecule type" value="Genomic_DNA"/>
</dbReference>
<keyword evidence="9" id="KW-1185">Reference proteome</keyword>
<dbReference type="Gene3D" id="1.25.40.390">
    <property type="match status" value="1"/>
</dbReference>
<comment type="subcellular location">
    <subcellularLocation>
        <location evidence="1">Cell outer membrane</location>
    </subcellularLocation>
</comment>
<protein>
    <submittedName>
        <fullName evidence="8">RagB/SusD family nutrient uptake outer membrane protein</fullName>
    </submittedName>
</protein>
<evidence type="ECO:0000256" key="2">
    <source>
        <dbReference type="ARBA" id="ARBA00006275"/>
    </source>
</evidence>
<comment type="caution">
    <text evidence="8">The sequence shown here is derived from an EMBL/GenBank/DDBJ whole genome shotgun (WGS) entry which is preliminary data.</text>
</comment>
<feature type="domain" description="RagB/SusD" evidence="6">
    <location>
        <begin position="362"/>
        <end position="453"/>
    </location>
</feature>
<organism evidence="8 9">
    <name type="scientific">Pedobacter ginsengiterrae</name>
    <dbReference type="NCBI Taxonomy" id="871696"/>
    <lineage>
        <taxon>Bacteria</taxon>
        <taxon>Pseudomonadati</taxon>
        <taxon>Bacteroidota</taxon>
        <taxon>Sphingobacteriia</taxon>
        <taxon>Sphingobacteriales</taxon>
        <taxon>Sphingobacteriaceae</taxon>
        <taxon>Pedobacter</taxon>
    </lineage>
</organism>
<dbReference type="CDD" id="cd08977">
    <property type="entry name" value="SusD"/>
    <property type="match status" value="1"/>
</dbReference>
<dbReference type="RefSeq" id="WP_344769338.1">
    <property type="nucleotide sequence ID" value="NZ_BAABAK010000019.1"/>
</dbReference>
<gene>
    <name evidence="8" type="ORF">GCM10022246_36340</name>
</gene>
<evidence type="ECO:0000256" key="3">
    <source>
        <dbReference type="ARBA" id="ARBA00022729"/>
    </source>
</evidence>
<evidence type="ECO:0000313" key="9">
    <source>
        <dbReference type="Proteomes" id="UP001501081"/>
    </source>
</evidence>
<dbReference type="Pfam" id="PF07980">
    <property type="entry name" value="SusD_RagB"/>
    <property type="match status" value="1"/>
</dbReference>
<name>A0ABP7QDW7_9SPHI</name>
<dbReference type="InterPro" id="IPR012944">
    <property type="entry name" value="SusD_RagB_dom"/>
</dbReference>
<keyword evidence="5" id="KW-0998">Cell outer membrane</keyword>